<dbReference type="InterPro" id="IPR016024">
    <property type="entry name" value="ARM-type_fold"/>
</dbReference>
<protein>
    <recommendedName>
        <fullName evidence="10">Sister chromatid cohesion protein PDS5 homolog A</fullName>
    </recommendedName>
</protein>
<dbReference type="InterPro" id="IPR039776">
    <property type="entry name" value="Pds5"/>
</dbReference>
<keyword evidence="3" id="KW-0227">DNA damage</keyword>
<dbReference type="OrthoDB" id="200660at2759"/>
<dbReference type="PANTHER" id="PTHR12663:SF50">
    <property type="entry name" value="SISTER CHROMATID COHESION PROTEIN PDS5 HOMOLOG B"/>
    <property type="match status" value="1"/>
</dbReference>
<keyword evidence="4" id="KW-0498">Mitosis</keyword>
<dbReference type="CDD" id="cd19953">
    <property type="entry name" value="PDS5"/>
    <property type="match status" value="1"/>
</dbReference>
<keyword evidence="5" id="KW-0234">DNA repair</keyword>
<comment type="subcellular location">
    <subcellularLocation>
        <location evidence="1">Nucleus</location>
    </subcellularLocation>
</comment>
<evidence type="ECO:0000313" key="9">
    <source>
        <dbReference type="Proteomes" id="UP000593560"/>
    </source>
</evidence>
<dbReference type="EMBL" id="JABFAD010000002">
    <property type="protein sequence ID" value="MBA0793289.1"/>
    <property type="molecule type" value="Genomic_DNA"/>
</dbReference>
<reference evidence="8 9" key="1">
    <citation type="journal article" date="2019" name="Genome Biol. Evol.">
        <title>Insights into the evolution of the New World diploid cottons (Gossypium, subgenus Houzingenia) based on genome sequencing.</title>
        <authorList>
            <person name="Grover C.E."/>
            <person name="Arick M.A. 2nd"/>
            <person name="Thrash A."/>
            <person name="Conover J.L."/>
            <person name="Sanders W.S."/>
            <person name="Peterson D.G."/>
            <person name="Frelichowski J.E."/>
            <person name="Scheffler J.A."/>
            <person name="Scheffler B.E."/>
            <person name="Wendel J.F."/>
        </authorList>
    </citation>
    <scope>NUCLEOTIDE SEQUENCE [LARGE SCALE GENOMIC DNA]</scope>
    <source>
        <strain evidence="8">0</strain>
        <tissue evidence="8">Leaf</tissue>
    </source>
</reference>
<proteinExistence type="predicted"/>
<evidence type="ECO:0000313" key="8">
    <source>
        <dbReference type="EMBL" id="MBA0793289.1"/>
    </source>
</evidence>
<dbReference type="GO" id="GO:0000785">
    <property type="term" value="C:chromatin"/>
    <property type="evidence" value="ECO:0007669"/>
    <property type="project" value="TreeGrafter"/>
</dbReference>
<keyword evidence="2" id="KW-0132">Cell division</keyword>
<gene>
    <name evidence="8" type="ORF">Gohar_017706</name>
</gene>
<dbReference type="Gene3D" id="1.25.10.10">
    <property type="entry name" value="Leucine-rich Repeat Variant"/>
    <property type="match status" value="2"/>
</dbReference>
<dbReference type="Proteomes" id="UP000593560">
    <property type="component" value="Unassembled WGS sequence"/>
</dbReference>
<dbReference type="InterPro" id="IPR011989">
    <property type="entry name" value="ARM-like"/>
</dbReference>
<keyword evidence="6" id="KW-0539">Nucleus</keyword>
<evidence type="ECO:0008006" key="10">
    <source>
        <dbReference type="Google" id="ProtNLM"/>
    </source>
</evidence>
<dbReference type="AlphaFoldDB" id="A0A7J9G6P4"/>
<evidence type="ECO:0000256" key="1">
    <source>
        <dbReference type="ARBA" id="ARBA00004123"/>
    </source>
</evidence>
<accession>A0A7J9G6P4</accession>
<name>A0A7J9G6P4_9ROSI</name>
<evidence type="ECO:0000256" key="5">
    <source>
        <dbReference type="ARBA" id="ARBA00023204"/>
    </source>
</evidence>
<keyword evidence="7" id="KW-0131">Cell cycle</keyword>
<evidence type="ECO:0000256" key="6">
    <source>
        <dbReference type="ARBA" id="ARBA00023242"/>
    </source>
</evidence>
<dbReference type="GO" id="GO:0006281">
    <property type="term" value="P:DNA repair"/>
    <property type="evidence" value="ECO:0007669"/>
    <property type="project" value="UniProtKB-KW"/>
</dbReference>
<evidence type="ECO:0000256" key="4">
    <source>
        <dbReference type="ARBA" id="ARBA00022776"/>
    </source>
</evidence>
<organism evidence="8 9">
    <name type="scientific">Gossypium harknessii</name>
    <dbReference type="NCBI Taxonomy" id="34285"/>
    <lineage>
        <taxon>Eukaryota</taxon>
        <taxon>Viridiplantae</taxon>
        <taxon>Streptophyta</taxon>
        <taxon>Embryophyta</taxon>
        <taxon>Tracheophyta</taxon>
        <taxon>Spermatophyta</taxon>
        <taxon>Magnoliopsida</taxon>
        <taxon>eudicotyledons</taxon>
        <taxon>Gunneridae</taxon>
        <taxon>Pentapetalae</taxon>
        <taxon>rosids</taxon>
        <taxon>malvids</taxon>
        <taxon>Malvales</taxon>
        <taxon>Malvaceae</taxon>
        <taxon>Malvoideae</taxon>
        <taxon>Gossypium</taxon>
    </lineage>
</organism>
<sequence length="936" mass="106755">MTHILNEEVSHQLMDVILGNLIQESKDATSAASQLAASVIQSCAEKLQPFVCGFLTSCSLDRDSVGSELKEFYHEIVLKIFQCAPEMLNAIIPSLTQELMTDQVDVRIKAVNLIGKLLLRPEYRVAQRYHALYVEFLKRFADKSSEVRVTALQCAKACCLANPSGIESLELLPAIKDRLLDFDDKVRMQAVIVACDIARSNLKYTSHEFVSEFTERLRDKKISVRKKTLQKVMEVYRDYCNKCAEGHITICDRFEQIPCKVLMLCYDKDCKEFRSQNIELVIVEDLFPILLPVEERTRHWIHLFSLFSPSHVKALMMVAYALLPSLYAFRLQTEMRNYLVLRRKEKEINSEDMQKKLRSSFVKMSASFPDPSKAEECFDKLSQMKDNKIFSSLGQLLDEVTLKSAMAIRDKLLKVIGNKHPHYEFLQLLCSKCLFNIFDSEHVSCILNLISSGGLESYHLEAFSIELLLVIISNFPSLMRGSELELRLLFEEKYLIHDKIIQVLVKAGPHISVKFSDFYPVLKKICLEGTRPQSKYAVSAIASLIDVSEPYVFSELCECLFDDYDNILSVQVQELVNSLHRGRNTATVLQSLGCIAQYSVSTFENHDKEITQYVYKKILQAKSLDDPSVIEDCSGCTTCKLKIYGLKMLVKSFLPHRGSQISRPINSLLGTLLKMLQKEDVLDDIISCAGDRDYIRLAAAKSVLQLSRRWDLHISPDIFCPTILMGKDDSSSVRLSFLDKTYKLLKERVIPIRYACAFTLATADGFKDRQHSFKYMVEFIKEYNREAQKRRTFMVQGGSIVDYPAYLVVFLIHLLAHDEGFPPEGCQDEAIYAQFCSPLLFFLHASISSNNVDDDMDIVNVAAFYLYYIFRAIKRAKDAVDVQRTPRLHFLADVGISGVNSFYQKGISSLPRPEKILLPSSLYKITPMKNEEASSQ</sequence>
<dbReference type="PANTHER" id="PTHR12663">
    <property type="entry name" value="ANDROGEN INDUCED INHIBITOR OF PROLIFERATION AS3 / PDS5-RELATED"/>
    <property type="match status" value="1"/>
</dbReference>
<dbReference type="GO" id="GO:0005634">
    <property type="term" value="C:nucleus"/>
    <property type="evidence" value="ECO:0007669"/>
    <property type="project" value="UniProtKB-SubCell"/>
</dbReference>
<dbReference type="GO" id="GO:0051301">
    <property type="term" value="P:cell division"/>
    <property type="evidence" value="ECO:0007669"/>
    <property type="project" value="UniProtKB-KW"/>
</dbReference>
<evidence type="ECO:0000256" key="7">
    <source>
        <dbReference type="ARBA" id="ARBA00023306"/>
    </source>
</evidence>
<dbReference type="GO" id="GO:0035825">
    <property type="term" value="P:homologous recombination"/>
    <property type="evidence" value="ECO:0007669"/>
    <property type="project" value="UniProtKB-ARBA"/>
</dbReference>
<dbReference type="Pfam" id="PF20168">
    <property type="entry name" value="PDS5"/>
    <property type="match status" value="1"/>
</dbReference>
<dbReference type="GO" id="GO:0007064">
    <property type="term" value="P:mitotic sister chromatid cohesion"/>
    <property type="evidence" value="ECO:0007669"/>
    <property type="project" value="InterPro"/>
</dbReference>
<evidence type="ECO:0000256" key="3">
    <source>
        <dbReference type="ARBA" id="ARBA00022763"/>
    </source>
</evidence>
<evidence type="ECO:0000256" key="2">
    <source>
        <dbReference type="ARBA" id="ARBA00022618"/>
    </source>
</evidence>
<comment type="caution">
    <text evidence="8">The sequence shown here is derived from an EMBL/GenBank/DDBJ whole genome shotgun (WGS) entry which is preliminary data.</text>
</comment>
<dbReference type="SUPFAM" id="SSF48371">
    <property type="entry name" value="ARM repeat"/>
    <property type="match status" value="1"/>
</dbReference>
<keyword evidence="9" id="KW-1185">Reference proteome</keyword>